<sequence length="225" mass="25479">MLEVQIQKKLDHFLLDIEWKMDDEILVLFGPSGSGKTTILNSIAGLTNPDSGSIQLNNLSFFNTDRESLPPQKRKIGYLFQDYALFPHMTVEKNIAYGAKKQKNGSPSPLIEQLLSILGIKHLLKKYPHQISGGEKQRVALARAFATEPSILLLDEPLSALDQDTRIECQNELLRLHVMWRIPFIIVTHDMNEAKKLGDTILFLEKGKVIKTVNNPDKKFSAYHS</sequence>
<keyword evidence="2" id="KW-0547">Nucleotide-binding</keyword>
<keyword evidence="1" id="KW-0813">Transport</keyword>
<evidence type="ECO:0000259" key="4">
    <source>
        <dbReference type="PROSITE" id="PS50893"/>
    </source>
</evidence>
<dbReference type="PROSITE" id="PS00211">
    <property type="entry name" value="ABC_TRANSPORTER_1"/>
    <property type="match status" value="1"/>
</dbReference>
<dbReference type="InterPro" id="IPR027417">
    <property type="entry name" value="P-loop_NTPase"/>
</dbReference>
<dbReference type="InterPro" id="IPR017871">
    <property type="entry name" value="ABC_transporter-like_CS"/>
</dbReference>
<dbReference type="SUPFAM" id="SSF52540">
    <property type="entry name" value="P-loop containing nucleoside triphosphate hydrolases"/>
    <property type="match status" value="1"/>
</dbReference>
<comment type="caution">
    <text evidence="5">The sequence shown here is derived from an EMBL/GenBank/DDBJ whole genome shotgun (WGS) entry which is preliminary data.</text>
</comment>
<dbReference type="InterPro" id="IPR050093">
    <property type="entry name" value="ABC_SmlMolc_Importer"/>
</dbReference>
<dbReference type="EMBL" id="JAUIYO010000020">
    <property type="protein sequence ID" value="MFK2827037.1"/>
    <property type="molecule type" value="Genomic_DNA"/>
</dbReference>
<protein>
    <submittedName>
        <fullName evidence="5">ATP-binding cassette domain-containing protein</fullName>
    </submittedName>
</protein>
<dbReference type="PANTHER" id="PTHR42781">
    <property type="entry name" value="SPERMIDINE/PUTRESCINE IMPORT ATP-BINDING PROTEIN POTA"/>
    <property type="match status" value="1"/>
</dbReference>
<dbReference type="InterPro" id="IPR003593">
    <property type="entry name" value="AAA+_ATPase"/>
</dbReference>
<dbReference type="PANTHER" id="PTHR42781:SF4">
    <property type="entry name" value="SPERMIDINE_PUTRESCINE IMPORT ATP-BINDING PROTEIN POTA"/>
    <property type="match status" value="1"/>
</dbReference>
<accession>A0ABW8IBZ5</accession>
<dbReference type="InterPro" id="IPR003439">
    <property type="entry name" value="ABC_transporter-like_ATP-bd"/>
</dbReference>
<reference evidence="5 6" key="1">
    <citation type="submission" date="2023-07" db="EMBL/GenBank/DDBJ databases">
        <title>Bacillus lucianemedeirus sp. nov, a new species isolated from an immunobiological production facility.</title>
        <authorList>
            <person name="Costa L.V."/>
            <person name="Miranda R.V.S.L."/>
            <person name="Brandao M.L.L."/>
            <person name="Reis C.M.F."/>
            <person name="Frazao A.M."/>
            <person name="Cruz F.V."/>
            <person name="Baio P.V.P."/>
            <person name="Veras J.F.C."/>
            <person name="Ramos J.N."/>
            <person name="Vieira V."/>
        </authorList>
    </citation>
    <scope>NUCLEOTIDE SEQUENCE [LARGE SCALE GENOMIC DNA]</scope>
    <source>
        <strain evidence="5 6">B190/17</strain>
    </source>
</reference>
<proteinExistence type="predicted"/>
<dbReference type="Proteomes" id="UP001619911">
    <property type="component" value="Unassembled WGS sequence"/>
</dbReference>
<evidence type="ECO:0000313" key="5">
    <source>
        <dbReference type="EMBL" id="MFK2827037.1"/>
    </source>
</evidence>
<dbReference type="Gene3D" id="3.40.50.300">
    <property type="entry name" value="P-loop containing nucleotide triphosphate hydrolases"/>
    <property type="match status" value="1"/>
</dbReference>
<keyword evidence="3 5" id="KW-0067">ATP-binding</keyword>
<gene>
    <name evidence="5" type="ORF">QYG89_15400</name>
</gene>
<dbReference type="Pfam" id="PF00005">
    <property type="entry name" value="ABC_tran"/>
    <property type="match status" value="1"/>
</dbReference>
<dbReference type="RefSeq" id="WP_404318948.1">
    <property type="nucleotide sequence ID" value="NZ_JAUIYO010000020.1"/>
</dbReference>
<dbReference type="GO" id="GO:0005524">
    <property type="term" value="F:ATP binding"/>
    <property type="evidence" value="ECO:0007669"/>
    <property type="project" value="UniProtKB-KW"/>
</dbReference>
<dbReference type="SMART" id="SM00382">
    <property type="entry name" value="AAA"/>
    <property type="match status" value="1"/>
</dbReference>
<evidence type="ECO:0000313" key="6">
    <source>
        <dbReference type="Proteomes" id="UP001619911"/>
    </source>
</evidence>
<organism evidence="5 6">
    <name type="scientific">Bacillus lumedeiriae</name>
    <dbReference type="NCBI Taxonomy" id="3058829"/>
    <lineage>
        <taxon>Bacteria</taxon>
        <taxon>Bacillati</taxon>
        <taxon>Bacillota</taxon>
        <taxon>Bacilli</taxon>
        <taxon>Bacillales</taxon>
        <taxon>Bacillaceae</taxon>
        <taxon>Bacillus</taxon>
    </lineage>
</organism>
<keyword evidence="6" id="KW-1185">Reference proteome</keyword>
<evidence type="ECO:0000256" key="2">
    <source>
        <dbReference type="ARBA" id="ARBA00022741"/>
    </source>
</evidence>
<evidence type="ECO:0000256" key="3">
    <source>
        <dbReference type="ARBA" id="ARBA00022840"/>
    </source>
</evidence>
<dbReference type="PROSITE" id="PS50893">
    <property type="entry name" value="ABC_TRANSPORTER_2"/>
    <property type="match status" value="1"/>
</dbReference>
<feature type="domain" description="ABC transporter" evidence="4">
    <location>
        <begin position="1"/>
        <end position="225"/>
    </location>
</feature>
<name>A0ABW8IBZ5_9BACI</name>
<evidence type="ECO:0000256" key="1">
    <source>
        <dbReference type="ARBA" id="ARBA00022448"/>
    </source>
</evidence>